<dbReference type="STRING" id="46224.B4102_3155"/>
<dbReference type="PATRIC" id="fig|46224.3.peg.3126"/>
<dbReference type="Proteomes" id="UP000075666">
    <property type="component" value="Unassembled WGS sequence"/>
</dbReference>
<evidence type="ECO:0000313" key="1">
    <source>
        <dbReference type="EMBL" id="KYD05606.1"/>
    </source>
</evidence>
<dbReference type="Gene3D" id="1.10.10.2520">
    <property type="entry name" value="Cell wall hydrolase SleB, domain 1"/>
    <property type="match status" value="1"/>
</dbReference>
<dbReference type="EMBL" id="LQYN01000055">
    <property type="protein sequence ID" value="KYD05606.1"/>
    <property type="molecule type" value="Genomic_DNA"/>
</dbReference>
<proteinExistence type="predicted"/>
<gene>
    <name evidence="1" type="ORF">B4102_3155</name>
</gene>
<keyword evidence="2" id="KW-1185">Reference proteome</keyword>
<organism evidence="1 2">
    <name type="scientific">Heyndrickxia sporothermodurans</name>
    <dbReference type="NCBI Taxonomy" id="46224"/>
    <lineage>
        <taxon>Bacteria</taxon>
        <taxon>Bacillati</taxon>
        <taxon>Bacillota</taxon>
        <taxon>Bacilli</taxon>
        <taxon>Bacillales</taxon>
        <taxon>Bacillaceae</taxon>
        <taxon>Heyndrickxia</taxon>
    </lineage>
</organism>
<accession>A0A150L0Y1</accession>
<protein>
    <submittedName>
        <fullName evidence="1">Uncharacterized protein</fullName>
    </submittedName>
</protein>
<sequence>MPRVAYRNADVDLMARMMRAEAEGEGVQGMLYVGNVIVNRAVADCADFKDVRTIKDVIFQIQGGITPLKLCKKAICFIKEQENLRED</sequence>
<dbReference type="AlphaFoldDB" id="A0A150L0Y1"/>
<dbReference type="InterPro" id="IPR042047">
    <property type="entry name" value="SleB_dom1"/>
</dbReference>
<comment type="caution">
    <text evidence="1">The sequence shown here is derived from an EMBL/GenBank/DDBJ whole genome shotgun (WGS) entry which is preliminary data.</text>
</comment>
<reference evidence="1 2" key="1">
    <citation type="submission" date="2016-01" db="EMBL/GenBank/DDBJ databases">
        <title>Genome Sequences of Twelve Sporeforming Bacillus Species Isolated from Foods.</title>
        <authorList>
            <person name="Berendsen E.M."/>
            <person name="Wells-Bennik M.H."/>
            <person name="Krawcyk A.O."/>
            <person name="De Jong A."/>
            <person name="Holsappel S."/>
            <person name="Eijlander R.T."/>
            <person name="Kuipers O.P."/>
        </authorList>
    </citation>
    <scope>NUCLEOTIDE SEQUENCE [LARGE SCALE GENOMIC DNA]</scope>
    <source>
        <strain evidence="1 2">B4102</strain>
    </source>
</reference>
<name>A0A150L0Y1_9BACI</name>
<evidence type="ECO:0000313" key="2">
    <source>
        <dbReference type="Proteomes" id="UP000075666"/>
    </source>
</evidence>